<reference evidence="1 4" key="1">
    <citation type="journal article" date="2017" name="J. Virol.">
        <title>High Resolution Meta-Transcriptomics Reveals the Ecological Dynamics of Mosquito-Associated RNA Viruses in Western Australia.</title>
        <authorList>
            <person name="Shi M."/>
            <person name="Neville P."/>
            <person name="Nicholson J."/>
            <person name="Eden J.S."/>
            <person name="Imrie A."/>
            <person name="Holmes E.C."/>
        </authorList>
    </citation>
    <scope>NUCLEOTIDE SEQUENCE [LARGE SCALE GENOMIC DNA]</scope>
    <source>
        <strain evidence="1">Mos172X35455</strain>
        <strain evidence="4">mosWSB71420</strain>
        <strain evidence="2">MosWSB71420</strain>
        <strain evidence="3">MosWSgb44750</strain>
    </source>
</reference>
<name>A0A1Z2RSY5_9RHAB</name>
<dbReference type="Proteomes" id="UP000273424">
    <property type="component" value="Segment"/>
</dbReference>
<dbReference type="RefSeq" id="YP_009388614.1">
    <property type="nucleotide sequence ID" value="NC_035132.1"/>
</dbReference>
<dbReference type="EMBL" id="MF176358">
    <property type="protein sequence ID" value="ASA47471.1"/>
    <property type="molecule type" value="Genomic_RNA"/>
</dbReference>
<dbReference type="OrthoDB" id="19985at10239"/>
<dbReference type="Proteomes" id="UP000203328">
    <property type="component" value="Segment"/>
</dbReference>
<protein>
    <submittedName>
        <fullName evidence="1">Matrix protein</fullName>
    </submittedName>
</protein>
<proteinExistence type="predicted"/>
<keyword evidence="4" id="KW-1185">Reference proteome</keyword>
<evidence type="ECO:0000313" key="3">
    <source>
        <dbReference type="EMBL" id="ASA47471.1"/>
    </source>
</evidence>
<evidence type="ECO:0000313" key="1">
    <source>
        <dbReference type="EMBL" id="ASA47325.1"/>
    </source>
</evidence>
<evidence type="ECO:0000313" key="2">
    <source>
        <dbReference type="EMBL" id="ASA47436.1"/>
    </source>
</evidence>
<sequence>MNNSTQIKKKTFNMCVSKVLLVNATIEIKYRNPPKTCKELIHSLELIKDGGNWYQSDQEFIFFFYILSGYTCKHVHHLGGFHLYRGCISGAFEIKFKGISPRFPLTYEYQGEGLGMIPDTLISFSLVAEESLVSPISLWGYIIKGSPSKYRKSNEIKWGIFDNFPLSVKGKDGIFTIRRKT</sequence>
<dbReference type="Proteomes" id="UP000276690">
    <property type="component" value="Segment"/>
</dbReference>
<accession>A0A1Z2RSY5</accession>
<organism evidence="1">
    <name type="scientific">Culex rhabdo-like virus</name>
    <dbReference type="NCBI Taxonomy" id="2010277"/>
    <lineage>
        <taxon>Viruses</taxon>
        <taxon>Riboviria</taxon>
        <taxon>Orthornavirae</taxon>
        <taxon>Negarnaviricota</taxon>
        <taxon>Haploviricotina</taxon>
        <taxon>Monjiviricetes</taxon>
        <taxon>Mononegavirales</taxon>
        <taxon>Rhabdoviridae</taxon>
        <taxon>Alpharhabdovirinae</taxon>
        <taxon>Ohlsrhavirus</taxon>
        <taxon>Ohlsrhavirus culex</taxon>
    </lineage>
</organism>
<dbReference type="GeneID" id="33194341"/>
<evidence type="ECO:0000313" key="4">
    <source>
        <dbReference type="Proteomes" id="UP000203328"/>
    </source>
</evidence>
<dbReference type="EMBL" id="MF176269">
    <property type="protein sequence ID" value="ASA47325.1"/>
    <property type="molecule type" value="Genomic_RNA"/>
</dbReference>
<dbReference type="KEGG" id="vg:33194341"/>
<dbReference type="EMBL" id="MF176333">
    <property type="protein sequence ID" value="ASA47436.1"/>
    <property type="molecule type" value="Genomic_RNA"/>
</dbReference>